<dbReference type="KEGG" id="lnn:F0161_03275"/>
<dbReference type="RefSeq" id="WP_137601038.1">
    <property type="nucleotide sequence ID" value="NZ_BJEB01000001.1"/>
</dbReference>
<evidence type="ECO:0000313" key="3">
    <source>
        <dbReference type="Proteomes" id="UP000325295"/>
    </source>
</evidence>
<dbReference type="Proteomes" id="UP000325295">
    <property type="component" value="Chromosome"/>
</dbReference>
<keyword evidence="1" id="KW-0812">Transmembrane</keyword>
<feature type="transmembrane region" description="Helical" evidence="1">
    <location>
        <begin position="56"/>
        <end position="78"/>
    </location>
</feature>
<name>A0A5P1X3F7_9LACO</name>
<organism evidence="2 3">
    <name type="scientific">Paucilactobacillus nenjiangensis</name>
    <dbReference type="NCBI Taxonomy" id="1296540"/>
    <lineage>
        <taxon>Bacteria</taxon>
        <taxon>Bacillati</taxon>
        <taxon>Bacillota</taxon>
        <taxon>Bacilli</taxon>
        <taxon>Lactobacillales</taxon>
        <taxon>Lactobacillaceae</taxon>
        <taxon>Paucilactobacillus</taxon>
    </lineage>
</organism>
<sequence>MNDIFRYQQLFQRVAFFLLIIMAIFGNLPLFIVASIMIALFLTLKVCITTRYPTNLKVILSFGYIAVMVVQIVFIANANVDQYFFTRIIAAILLPLPFLLEWAVMRKNDDIFYLPSLGELATISFEPFKENLQAIHEQVSSVGHVLSGNNIKALFSDLHRHNSLNYINERSLDTDFFARAEQSLDDPNLYIVVSNTGTPASQLIGLFTQKQFNHASLSFDRELSTIISYNGGERVYPPGLNPEMLSSLHKNDDASILIYRLPVTRAQKEIVLNTIREINTTGSAYNILGLITKRSLRRNIMFCSQFVYRMLEIADVAYFDKKAGDVRPTDFIELDYHRQLNYVDEIKF</sequence>
<dbReference type="EMBL" id="CP043939">
    <property type="protein sequence ID" value="QER66991.1"/>
    <property type="molecule type" value="Genomic_DNA"/>
</dbReference>
<feature type="transmembrane region" description="Helical" evidence="1">
    <location>
        <begin position="15"/>
        <end position="44"/>
    </location>
</feature>
<evidence type="ECO:0000256" key="1">
    <source>
        <dbReference type="SAM" id="Phobius"/>
    </source>
</evidence>
<dbReference type="AlphaFoldDB" id="A0A5P1X3F7"/>
<keyword evidence="1" id="KW-1133">Transmembrane helix</keyword>
<accession>A0A5P1X3F7</accession>
<evidence type="ECO:0000313" key="2">
    <source>
        <dbReference type="EMBL" id="QER66991.1"/>
    </source>
</evidence>
<gene>
    <name evidence="2" type="ORF">F0161_03275</name>
</gene>
<dbReference type="InterPro" id="IPR038765">
    <property type="entry name" value="Papain-like_cys_pep_sf"/>
</dbReference>
<keyword evidence="1" id="KW-0472">Membrane</keyword>
<reference evidence="2 3" key="1">
    <citation type="submission" date="2019-09" db="EMBL/GenBank/DDBJ databases">
        <title>Complete Genome Sequence of Lactobacillus nenjiangensis SH-Y15, isolated from sauerkraut.</title>
        <authorList>
            <person name="Yang H."/>
        </authorList>
    </citation>
    <scope>NUCLEOTIDE SEQUENCE [LARGE SCALE GENOMIC DNA]</scope>
    <source>
        <strain evidence="2 3">SH-Y15</strain>
    </source>
</reference>
<proteinExistence type="predicted"/>
<keyword evidence="3" id="KW-1185">Reference proteome</keyword>
<dbReference type="SUPFAM" id="SSF54001">
    <property type="entry name" value="Cysteine proteinases"/>
    <property type="match status" value="1"/>
</dbReference>
<protein>
    <submittedName>
        <fullName evidence="2">Uncharacterized protein</fullName>
    </submittedName>
</protein>
<feature type="transmembrane region" description="Helical" evidence="1">
    <location>
        <begin position="84"/>
        <end position="104"/>
    </location>
</feature>
<dbReference type="Gene3D" id="3.90.1720.10">
    <property type="entry name" value="endopeptidase domain like (from Nostoc punctiforme)"/>
    <property type="match status" value="1"/>
</dbReference>
<dbReference type="OrthoDB" id="1645744at2"/>